<gene>
    <name evidence="6" type="primary">Contig7429.g7941</name>
    <name evidence="6" type="ORF">STYLEM_15900</name>
</gene>
<dbReference type="PANTHER" id="PTHR43719">
    <property type="entry name" value="TWO-COMPONENT HISTIDINE KINASE"/>
    <property type="match status" value="1"/>
</dbReference>
<evidence type="ECO:0000259" key="5">
    <source>
        <dbReference type="PROSITE" id="PS50110"/>
    </source>
</evidence>
<dbReference type="Pfam" id="PF00072">
    <property type="entry name" value="Response_reg"/>
    <property type="match status" value="1"/>
</dbReference>
<keyword evidence="7" id="KW-1185">Reference proteome</keyword>
<feature type="modified residue" description="4-aspartylphosphate" evidence="2">
    <location>
        <position position="717"/>
    </location>
</feature>
<organism evidence="6 7">
    <name type="scientific">Stylonychia lemnae</name>
    <name type="common">Ciliate</name>
    <dbReference type="NCBI Taxonomy" id="5949"/>
    <lineage>
        <taxon>Eukaryota</taxon>
        <taxon>Sar</taxon>
        <taxon>Alveolata</taxon>
        <taxon>Ciliophora</taxon>
        <taxon>Intramacronucleata</taxon>
        <taxon>Spirotrichea</taxon>
        <taxon>Stichotrichia</taxon>
        <taxon>Sporadotrichida</taxon>
        <taxon>Oxytrichidae</taxon>
        <taxon>Stylonychinae</taxon>
        <taxon>Stylonychia</taxon>
    </lineage>
</organism>
<dbReference type="Pfam" id="PF02518">
    <property type="entry name" value="HATPase_c"/>
    <property type="match status" value="1"/>
</dbReference>
<dbReference type="PROSITE" id="PS50110">
    <property type="entry name" value="RESPONSE_REGULATORY"/>
    <property type="match status" value="1"/>
</dbReference>
<dbReference type="InterPro" id="IPR003594">
    <property type="entry name" value="HATPase_dom"/>
</dbReference>
<dbReference type="Gene3D" id="3.30.565.10">
    <property type="entry name" value="Histidine kinase-like ATPase, C-terminal domain"/>
    <property type="match status" value="1"/>
</dbReference>
<proteinExistence type="predicted"/>
<dbReference type="InterPro" id="IPR011006">
    <property type="entry name" value="CheY-like_superfamily"/>
</dbReference>
<dbReference type="CDD" id="cd17546">
    <property type="entry name" value="REC_hyHK_CKI1_RcsC-like"/>
    <property type="match status" value="1"/>
</dbReference>
<evidence type="ECO:0000256" key="1">
    <source>
        <dbReference type="ARBA" id="ARBA00022553"/>
    </source>
</evidence>
<dbReference type="InterPro" id="IPR005467">
    <property type="entry name" value="His_kinase_dom"/>
</dbReference>
<evidence type="ECO:0000313" key="6">
    <source>
        <dbReference type="EMBL" id="CDW86801.1"/>
    </source>
</evidence>
<dbReference type="Gene3D" id="3.40.50.2300">
    <property type="match status" value="1"/>
</dbReference>
<dbReference type="Gene3D" id="1.10.287.130">
    <property type="match status" value="1"/>
</dbReference>
<dbReference type="InterPro" id="IPR036097">
    <property type="entry name" value="HisK_dim/P_sf"/>
</dbReference>
<dbReference type="PRINTS" id="PR00344">
    <property type="entry name" value="BCTRLSENSOR"/>
</dbReference>
<dbReference type="InterPro" id="IPR001789">
    <property type="entry name" value="Sig_transdc_resp-reg_receiver"/>
</dbReference>
<dbReference type="EMBL" id="CCKQ01014989">
    <property type="protein sequence ID" value="CDW86801.1"/>
    <property type="molecule type" value="Genomic_DNA"/>
</dbReference>
<dbReference type="SUPFAM" id="SSF47384">
    <property type="entry name" value="Homodimeric domain of signal transducing histidine kinase"/>
    <property type="match status" value="1"/>
</dbReference>
<evidence type="ECO:0000256" key="3">
    <source>
        <dbReference type="SAM" id="Phobius"/>
    </source>
</evidence>
<name>A0A078AXK1_STYLE</name>
<keyword evidence="6" id="KW-0808">Transferase</keyword>
<dbReference type="AlphaFoldDB" id="A0A078AXK1"/>
<reference evidence="6 7" key="1">
    <citation type="submission" date="2014-06" db="EMBL/GenBank/DDBJ databases">
        <authorList>
            <person name="Swart Estienne"/>
        </authorList>
    </citation>
    <scope>NUCLEOTIDE SEQUENCE [LARGE SCALE GENOMIC DNA]</scope>
    <source>
        <strain evidence="6 7">130c</strain>
    </source>
</reference>
<accession>A0A078AXK1</accession>
<sequence>MKSLFTLSFIDSELLKLYMTTRQRDVVKISLIIWLSMTYKFQKTVDFHAPLLVMTQIYNLYQVGTSNAKTDNIALVNNIVGFNFFMLSGLLTSSKWYYTAVGFASSMLATILFYSLFVGIEEVPTLMQFVVTTSIVAYSSYMIEYRTKMELLQIVQVKRMNEELQGILMNFPEGIILYSQDNGEVILANKEMKRIFKCQSDQNEKNLVKQKINQNLLLPVNLLNQQQQLATEGKELMRSQQKVSMITAAQNYEEGQCFQMDEILNPIRESNPVFETFQGSNINQDMSQDNSQELITIKESKILYESKNLSMIMVKCMTPLMRYEKLKLENHFYEMLTATVSHDMRTPLNAMCGLLSNIEPFIVYEVGQKLLRIVKSSSKILLFLVNDLLDFQQIKNGKFRKNEMPCNIKDTINEAIEIIKLAIEEKGLTLNFHIENNIPEELVTDSQRINQILLNLLQNALKFTHKGEINLFIKYDAVYNKLFFTVKDQGIGIKHEDRKKLFTLFGKLESTASINTSGIGLGLNICKMIVESFGGQIYIEDNKGESGTSFTFTIQCKGDISNVDFVSYLNTQRSNTSQNILFTNIDQDLIDHCQVGLEIEKYMNQEKCDVSIDSENYSSVRKLTDVEVYQPSIRQLKLEKIQQCPCQQRQDILVVDDNIFNVVTLQTILEFQFNLKSDKAMNGLDALKKVEERINLQQDSPCFCKLQRKNYKLIFMDCNMPVMDGFQATEQIRLLQNQTDVKIKIIALTAYTTDNFKIKSSEAGMDSFITKPIQCEIIKALLIQDGFIQN</sequence>
<dbReference type="Proteomes" id="UP000039865">
    <property type="component" value="Unassembled WGS sequence"/>
</dbReference>
<dbReference type="GO" id="GO:0000155">
    <property type="term" value="F:phosphorelay sensor kinase activity"/>
    <property type="evidence" value="ECO:0007669"/>
    <property type="project" value="InterPro"/>
</dbReference>
<keyword evidence="1 2" id="KW-0597">Phosphoprotein</keyword>
<keyword evidence="3" id="KW-0812">Transmembrane</keyword>
<keyword evidence="6" id="KW-0418">Kinase</keyword>
<keyword evidence="3" id="KW-1133">Transmembrane helix</keyword>
<dbReference type="PROSITE" id="PS50109">
    <property type="entry name" value="HIS_KIN"/>
    <property type="match status" value="1"/>
</dbReference>
<dbReference type="SMART" id="SM00388">
    <property type="entry name" value="HisKA"/>
    <property type="match status" value="1"/>
</dbReference>
<keyword evidence="3" id="KW-0472">Membrane</keyword>
<feature type="domain" description="Histidine kinase" evidence="4">
    <location>
        <begin position="339"/>
        <end position="558"/>
    </location>
</feature>
<dbReference type="OrthoDB" id="303614at2759"/>
<evidence type="ECO:0000256" key="2">
    <source>
        <dbReference type="PROSITE-ProRule" id="PRU00169"/>
    </source>
</evidence>
<dbReference type="Pfam" id="PF00512">
    <property type="entry name" value="HisKA"/>
    <property type="match status" value="1"/>
</dbReference>
<dbReference type="InterPro" id="IPR003661">
    <property type="entry name" value="HisK_dim/P_dom"/>
</dbReference>
<feature type="transmembrane region" description="Helical" evidence="3">
    <location>
        <begin position="96"/>
        <end position="120"/>
    </location>
</feature>
<protein>
    <submittedName>
        <fullName evidence="6">-like sensor kinase protein</fullName>
    </submittedName>
</protein>
<dbReference type="InterPro" id="IPR004358">
    <property type="entry name" value="Sig_transdc_His_kin-like_C"/>
</dbReference>
<dbReference type="CDD" id="cd00082">
    <property type="entry name" value="HisKA"/>
    <property type="match status" value="1"/>
</dbReference>
<dbReference type="InterPro" id="IPR036890">
    <property type="entry name" value="HATPase_C_sf"/>
</dbReference>
<dbReference type="SUPFAM" id="SSF52172">
    <property type="entry name" value="CheY-like"/>
    <property type="match status" value="1"/>
</dbReference>
<evidence type="ECO:0000259" key="4">
    <source>
        <dbReference type="PROSITE" id="PS50109"/>
    </source>
</evidence>
<feature type="domain" description="Response regulatory" evidence="5">
    <location>
        <begin position="651"/>
        <end position="786"/>
    </location>
</feature>
<dbReference type="InParanoid" id="A0A078AXK1"/>
<dbReference type="SMART" id="SM00448">
    <property type="entry name" value="REC"/>
    <property type="match status" value="1"/>
</dbReference>
<dbReference type="InterPro" id="IPR050956">
    <property type="entry name" value="2C_system_His_kinase"/>
</dbReference>
<evidence type="ECO:0000313" key="7">
    <source>
        <dbReference type="Proteomes" id="UP000039865"/>
    </source>
</evidence>
<dbReference type="PANTHER" id="PTHR43719:SF28">
    <property type="entry name" value="PEROXIDE STRESS-ACTIVATED HISTIDINE KINASE MAK1-RELATED"/>
    <property type="match status" value="1"/>
</dbReference>
<feature type="transmembrane region" description="Helical" evidence="3">
    <location>
        <begin position="126"/>
        <end position="143"/>
    </location>
</feature>
<dbReference type="SMART" id="SM00387">
    <property type="entry name" value="HATPase_c"/>
    <property type="match status" value="1"/>
</dbReference>
<dbReference type="SUPFAM" id="SSF55874">
    <property type="entry name" value="ATPase domain of HSP90 chaperone/DNA topoisomerase II/histidine kinase"/>
    <property type="match status" value="1"/>
</dbReference>